<dbReference type="InterPro" id="IPR014784">
    <property type="entry name" value="Cu2_ascorb_mOase-like_C"/>
</dbReference>
<dbReference type="Gene3D" id="3.40.30.10">
    <property type="entry name" value="Glutaredoxin"/>
    <property type="match status" value="1"/>
</dbReference>
<dbReference type="SUPFAM" id="SSF46626">
    <property type="entry name" value="Cytochrome c"/>
    <property type="match status" value="1"/>
</dbReference>
<dbReference type="PROSITE" id="PS51352">
    <property type="entry name" value="THIOREDOXIN_2"/>
    <property type="match status" value="1"/>
</dbReference>
<dbReference type="InterPro" id="IPR000866">
    <property type="entry name" value="AhpC/TSA"/>
</dbReference>
<evidence type="ECO:0000256" key="5">
    <source>
        <dbReference type="PROSITE-ProRule" id="PRU00433"/>
    </source>
</evidence>
<accession>A0AAU7C9K0</accession>
<dbReference type="Gene3D" id="2.60.120.310">
    <property type="entry name" value="Copper type II, ascorbate-dependent monooxygenase, N-terminal domain"/>
    <property type="match status" value="1"/>
</dbReference>
<proteinExistence type="predicted"/>
<dbReference type="GO" id="GO:0009055">
    <property type="term" value="F:electron transfer activity"/>
    <property type="evidence" value="ECO:0007669"/>
    <property type="project" value="InterPro"/>
</dbReference>
<gene>
    <name evidence="8" type="ORF">V5E97_26235</name>
</gene>
<dbReference type="InterPro" id="IPR014756">
    <property type="entry name" value="Ig_E-set"/>
</dbReference>
<keyword evidence="1 5" id="KW-0349">Heme</keyword>
<keyword evidence="2 5" id="KW-0479">Metal-binding</keyword>
<name>A0AAU7C9K0_9BACT</name>
<dbReference type="InterPro" id="IPR047262">
    <property type="entry name" value="PRX-like1"/>
</dbReference>
<dbReference type="InterPro" id="IPR008977">
    <property type="entry name" value="PHM/PNGase_F_dom_sf"/>
</dbReference>
<dbReference type="InterPro" id="IPR036909">
    <property type="entry name" value="Cyt_c-like_dom_sf"/>
</dbReference>
<dbReference type="PROSITE" id="PS51007">
    <property type="entry name" value="CYTC"/>
    <property type="match status" value="1"/>
</dbReference>
<dbReference type="GO" id="GO:0005507">
    <property type="term" value="F:copper ion binding"/>
    <property type="evidence" value="ECO:0007669"/>
    <property type="project" value="InterPro"/>
</dbReference>
<dbReference type="InterPro" id="IPR036939">
    <property type="entry name" value="Cu2_ascorb_mOase_N_sf"/>
</dbReference>
<evidence type="ECO:0000256" key="3">
    <source>
        <dbReference type="ARBA" id="ARBA00023004"/>
    </source>
</evidence>
<dbReference type="Pfam" id="PF00578">
    <property type="entry name" value="AhpC-TSA"/>
    <property type="match status" value="1"/>
</dbReference>
<evidence type="ECO:0000256" key="2">
    <source>
        <dbReference type="ARBA" id="ARBA00022723"/>
    </source>
</evidence>
<feature type="domain" description="Cytochrome c" evidence="6">
    <location>
        <begin position="199"/>
        <end position="290"/>
    </location>
</feature>
<organism evidence="8">
    <name type="scientific">Singulisphaera sp. Ch08</name>
    <dbReference type="NCBI Taxonomy" id="3120278"/>
    <lineage>
        <taxon>Bacteria</taxon>
        <taxon>Pseudomonadati</taxon>
        <taxon>Planctomycetota</taxon>
        <taxon>Planctomycetia</taxon>
        <taxon>Isosphaerales</taxon>
        <taxon>Isosphaeraceae</taxon>
        <taxon>Singulisphaera</taxon>
    </lineage>
</organism>
<evidence type="ECO:0000256" key="1">
    <source>
        <dbReference type="ARBA" id="ARBA00022617"/>
    </source>
</evidence>
<dbReference type="PANTHER" id="PTHR43640">
    <property type="entry name" value="OS07G0260300 PROTEIN"/>
    <property type="match status" value="1"/>
</dbReference>
<keyword evidence="4" id="KW-1015">Disulfide bond</keyword>
<dbReference type="InterPro" id="IPR013783">
    <property type="entry name" value="Ig-like_fold"/>
</dbReference>
<dbReference type="GO" id="GO:0020037">
    <property type="term" value="F:heme binding"/>
    <property type="evidence" value="ECO:0007669"/>
    <property type="project" value="InterPro"/>
</dbReference>
<dbReference type="SUPFAM" id="SSF81296">
    <property type="entry name" value="E set domains"/>
    <property type="match status" value="1"/>
</dbReference>
<evidence type="ECO:0000256" key="4">
    <source>
        <dbReference type="ARBA" id="ARBA00023157"/>
    </source>
</evidence>
<feature type="domain" description="Thioredoxin" evidence="7">
    <location>
        <begin position="25"/>
        <end position="179"/>
    </location>
</feature>
<sequence>MLTPGRLILLRLGLCLVAVAGHAPVAWGGPAVEVSFRLQDFRGAWHSSDDVRSRKLIVVAFVGVDCPVANRYGSTLAELAREFEPKGVAFFAVDANRQDGVTAMGRFADVHKLPFPFLKDAGNVLADRLGVERTPEVVVLDEKRTVRYQGRVDDQFTPAAHRPSPTRRDLANALEELLAGREVSTPTTEAVGCRIGRVRAPGKGSVTYSGQVARVLRDRCVDCHRSGAIAPFALTSYEEAAGWADTIAEVVREGRMPPWHASPDHGKFRNEARLTNAEKAAIAAWAADGAPLGDPPVEPPAPTAVADANVWRIPTPDLVVELPKTVEIPASGVLPYQNFLIDLKLDHDVWVQATQVRPQNPSVLHHLIVYVLPPGQASQNPFDYDFLAAYSPGMPPRILPEGTAKVIPAGAKLLVQAHYTPRGTPQTDRSRIGLSFADRATVRKRMTSAAAINYQFRIPPKTADYPVTAEHRFNQDSILYAFLPHMHLRGKSFRYEAVYPDGRREVLLDVPRYEFDWQNAYVLDEPKAMPEGTIIRCLARFDNSADNPNNPDPSQVVTFGEQTNDEMLVGYMDVALGYQDLSVPAPSATPRGDGDFDVTFRHRPPAGTKSVQLAATFNKDFSPVQKLDGPGPDGLYTTTISLPPGRYEYKYVQDGKHYRHDPANWQQTGFFNNSVLTIGKAP</sequence>
<dbReference type="Gene3D" id="2.60.120.230">
    <property type="match status" value="1"/>
</dbReference>
<dbReference type="CDD" id="cd02859">
    <property type="entry name" value="E_set_AMPKbeta_like_N"/>
    <property type="match status" value="1"/>
</dbReference>
<keyword evidence="3 5" id="KW-0408">Iron</keyword>
<evidence type="ECO:0000259" key="6">
    <source>
        <dbReference type="PROSITE" id="PS51007"/>
    </source>
</evidence>
<dbReference type="InterPro" id="IPR009056">
    <property type="entry name" value="Cyt_c-like_dom"/>
</dbReference>
<dbReference type="PANTHER" id="PTHR43640:SF1">
    <property type="entry name" value="THIOREDOXIN-DEPENDENT PEROXIREDOXIN"/>
    <property type="match status" value="1"/>
</dbReference>
<evidence type="ECO:0000313" key="8">
    <source>
        <dbReference type="EMBL" id="XBH01827.1"/>
    </source>
</evidence>
<dbReference type="GO" id="GO:0016715">
    <property type="term" value="F:oxidoreductase activity, acting on paired donors, with incorporation or reduction of molecular oxygen, reduced ascorbate as one donor, and incorporation of one atom of oxygen"/>
    <property type="evidence" value="ECO:0007669"/>
    <property type="project" value="InterPro"/>
</dbReference>
<reference evidence="8" key="1">
    <citation type="submission" date="2024-05" db="EMBL/GenBank/DDBJ databases">
        <title>Planctomycetes of the genus Singulisphaera possess chitinolytic capabilities.</title>
        <authorList>
            <person name="Ivanova A."/>
        </authorList>
    </citation>
    <scope>NUCLEOTIDE SEQUENCE</scope>
    <source>
        <strain evidence="8">Ch08T</strain>
    </source>
</reference>
<dbReference type="SUPFAM" id="SSF52833">
    <property type="entry name" value="Thioredoxin-like"/>
    <property type="match status" value="1"/>
</dbReference>
<dbReference type="GO" id="GO:0016209">
    <property type="term" value="F:antioxidant activity"/>
    <property type="evidence" value="ECO:0007669"/>
    <property type="project" value="InterPro"/>
</dbReference>
<dbReference type="SUPFAM" id="SSF49742">
    <property type="entry name" value="PHM/PNGase F"/>
    <property type="match status" value="2"/>
</dbReference>
<dbReference type="InterPro" id="IPR013766">
    <property type="entry name" value="Thioredoxin_domain"/>
</dbReference>
<dbReference type="AlphaFoldDB" id="A0AAU7C9K0"/>
<dbReference type="InterPro" id="IPR036249">
    <property type="entry name" value="Thioredoxin-like_sf"/>
</dbReference>
<evidence type="ECO:0000259" key="7">
    <source>
        <dbReference type="PROSITE" id="PS51352"/>
    </source>
</evidence>
<dbReference type="RefSeq" id="WP_406694573.1">
    <property type="nucleotide sequence ID" value="NZ_CP155447.1"/>
</dbReference>
<dbReference type="Gene3D" id="2.60.40.10">
    <property type="entry name" value="Immunoglobulins"/>
    <property type="match status" value="1"/>
</dbReference>
<dbReference type="EMBL" id="CP155447">
    <property type="protein sequence ID" value="XBH01827.1"/>
    <property type="molecule type" value="Genomic_DNA"/>
</dbReference>
<protein>
    <submittedName>
        <fullName evidence="8">Redoxin domain-containing protein</fullName>
    </submittedName>
</protein>